<evidence type="ECO:0000256" key="2">
    <source>
        <dbReference type="ARBA" id="ARBA00008954"/>
    </source>
</evidence>
<dbReference type="AlphaFoldDB" id="A0A1F5YPS2"/>
<accession>A0A1F5YPS2</accession>
<dbReference type="Gene3D" id="3.90.1150.10">
    <property type="entry name" value="Aspartate Aminotransferase, domain 1"/>
    <property type="match status" value="1"/>
</dbReference>
<evidence type="ECO:0000256" key="1">
    <source>
        <dbReference type="ARBA" id="ARBA00001933"/>
    </source>
</evidence>
<dbReference type="InterPro" id="IPR015424">
    <property type="entry name" value="PyrdxlP-dep_Trfase"/>
</dbReference>
<keyword evidence="5 9" id="KW-0032">Aminotransferase</keyword>
<dbReference type="FunFam" id="3.40.640.10:FF:000004">
    <property type="entry name" value="Acetylornithine aminotransferase"/>
    <property type="match status" value="1"/>
</dbReference>
<proteinExistence type="inferred from homology"/>
<dbReference type="EMBL" id="MFIX01000191">
    <property type="protein sequence ID" value="OGG02208.1"/>
    <property type="molecule type" value="Genomic_DNA"/>
</dbReference>
<evidence type="ECO:0000313" key="10">
    <source>
        <dbReference type="Proteomes" id="UP000179129"/>
    </source>
</evidence>
<comment type="caution">
    <text evidence="9">The sequence shown here is derived from an EMBL/GenBank/DDBJ whole genome shotgun (WGS) entry which is preliminary data.</text>
</comment>
<reference evidence="9 10" key="1">
    <citation type="journal article" date="2016" name="Nat. Commun.">
        <title>Thousands of microbial genomes shed light on interconnected biogeochemical processes in an aquifer system.</title>
        <authorList>
            <person name="Anantharaman K."/>
            <person name="Brown C.T."/>
            <person name="Hug L.A."/>
            <person name="Sharon I."/>
            <person name="Castelle C.J."/>
            <person name="Probst A.J."/>
            <person name="Thomas B.C."/>
            <person name="Singh A."/>
            <person name="Wilkins M.J."/>
            <person name="Karaoz U."/>
            <person name="Brodie E.L."/>
            <person name="Williams K.H."/>
            <person name="Hubbard S.S."/>
            <person name="Banfield J.F."/>
        </authorList>
    </citation>
    <scope>NUCLEOTIDE SEQUENCE [LARGE SCALE GENOMIC DNA]</scope>
</reference>
<evidence type="ECO:0000256" key="5">
    <source>
        <dbReference type="ARBA" id="ARBA00022576"/>
    </source>
</evidence>
<dbReference type="InterPro" id="IPR005814">
    <property type="entry name" value="Aminotrans_3"/>
</dbReference>
<evidence type="ECO:0000313" key="9">
    <source>
        <dbReference type="EMBL" id="OGG02208.1"/>
    </source>
</evidence>
<dbReference type="Proteomes" id="UP000179129">
    <property type="component" value="Unassembled WGS sequence"/>
</dbReference>
<dbReference type="GO" id="GO:0030170">
    <property type="term" value="F:pyridoxal phosphate binding"/>
    <property type="evidence" value="ECO:0007669"/>
    <property type="project" value="InterPro"/>
</dbReference>
<dbReference type="PANTHER" id="PTHR45688">
    <property type="match status" value="1"/>
</dbReference>
<dbReference type="Pfam" id="PF00202">
    <property type="entry name" value="Aminotran_3"/>
    <property type="match status" value="1"/>
</dbReference>
<comment type="similarity">
    <text evidence="2 8">Belongs to the class-III pyridoxal-phosphate-dependent aminotransferase family.</text>
</comment>
<protein>
    <recommendedName>
        <fullName evidence="4">alanine--glyoxylate transaminase</fullName>
        <ecNumber evidence="4">2.6.1.44</ecNumber>
    </recommendedName>
</protein>
<sequence>MNTQEKYKKYVNTSFLKALEPVVVERGQGSKYIDPQGREYLDAFSGISVVNSGHGNREVVEAAKAQLDKLLHCCSYVYYSIPMADLAEKLAQITPGALQKTFFGNGGAEAVEGALRLAKQYTGKFEFIALTHSFHGRSLATLSITGNAMRKKGGGPYMPGVAFAPAPYHYRSPYGQKDPKMTARLCARAVEEVILCHTSNRVAAFIIEPVMGEGGIIVPPPEYFEELLPILKKHGIILISDEVQSGFCRTGKMFASEHYGLEPEIMTMAKGIANGLPLSGFIAVEAVADSFTPGDHLSTFGGNPVSCAAALANIAFMEREKLADQAAAKGERVMDKLRGLKSPKVIIGEVRGKGLMIGVELVKNAETKEPASAEAAAIRKLAVEKRVLFGLGGFHGNVLRIQPPLTISGSELDQVVGVVGECMNEI</sequence>
<dbReference type="PIRSF" id="PIRSF000521">
    <property type="entry name" value="Transaminase_4ab_Lys_Orn"/>
    <property type="match status" value="1"/>
</dbReference>
<dbReference type="Gene3D" id="3.40.640.10">
    <property type="entry name" value="Type I PLP-dependent aspartate aminotransferase-like (Major domain)"/>
    <property type="match status" value="1"/>
</dbReference>
<dbReference type="STRING" id="1817867.A3F83_14730"/>
<evidence type="ECO:0000256" key="8">
    <source>
        <dbReference type="RuleBase" id="RU003560"/>
    </source>
</evidence>
<dbReference type="CDD" id="cd00610">
    <property type="entry name" value="OAT_like"/>
    <property type="match status" value="1"/>
</dbReference>
<evidence type="ECO:0000256" key="7">
    <source>
        <dbReference type="ARBA" id="ARBA00022898"/>
    </source>
</evidence>
<dbReference type="PANTHER" id="PTHR45688:SF3">
    <property type="entry name" value="ALANINE--GLYOXYLATE AMINOTRANSFERASE 2, MITOCHONDRIAL"/>
    <property type="match status" value="1"/>
</dbReference>
<dbReference type="GO" id="GO:0008453">
    <property type="term" value="F:alanine-glyoxylate transaminase activity"/>
    <property type="evidence" value="ECO:0007669"/>
    <property type="project" value="UniProtKB-EC"/>
</dbReference>
<keyword evidence="6 9" id="KW-0808">Transferase</keyword>
<name>A0A1F5YPS2_9BACT</name>
<dbReference type="EC" id="2.6.1.44" evidence="4"/>
<comment type="cofactor">
    <cofactor evidence="1">
        <name>pyridoxal 5'-phosphate</name>
        <dbReference type="ChEBI" id="CHEBI:597326"/>
    </cofactor>
</comment>
<dbReference type="SUPFAM" id="SSF53383">
    <property type="entry name" value="PLP-dependent transferases"/>
    <property type="match status" value="1"/>
</dbReference>
<gene>
    <name evidence="9" type="ORF">A3F83_14730</name>
</gene>
<evidence type="ECO:0000256" key="6">
    <source>
        <dbReference type="ARBA" id="ARBA00022679"/>
    </source>
</evidence>
<dbReference type="InterPro" id="IPR015421">
    <property type="entry name" value="PyrdxlP-dep_Trfase_major"/>
</dbReference>
<evidence type="ECO:0000256" key="4">
    <source>
        <dbReference type="ARBA" id="ARBA00013049"/>
    </source>
</evidence>
<evidence type="ECO:0000256" key="3">
    <source>
        <dbReference type="ARBA" id="ARBA00011881"/>
    </source>
</evidence>
<organism evidence="9 10">
    <name type="scientific">Candidatus Glassbacteria bacterium RIFCSPLOWO2_12_FULL_58_11</name>
    <dbReference type="NCBI Taxonomy" id="1817867"/>
    <lineage>
        <taxon>Bacteria</taxon>
        <taxon>Candidatus Glassiibacteriota</taxon>
    </lineage>
</organism>
<keyword evidence="7 8" id="KW-0663">Pyridoxal phosphate</keyword>
<comment type="subunit">
    <text evidence="3">Homotetramer.</text>
</comment>
<dbReference type="InterPro" id="IPR015422">
    <property type="entry name" value="PyrdxlP-dep_Trfase_small"/>
</dbReference>